<keyword evidence="5" id="KW-0472">Membrane</keyword>
<dbReference type="Gene3D" id="2.40.420.20">
    <property type="match status" value="1"/>
</dbReference>
<protein>
    <submittedName>
        <fullName evidence="8">HlyD family efflux transporter periplasmic adaptor subunit</fullName>
    </submittedName>
</protein>
<feature type="compositionally biased region" description="Gly residues" evidence="4">
    <location>
        <begin position="430"/>
        <end position="451"/>
    </location>
</feature>
<reference evidence="8 9" key="1">
    <citation type="submission" date="2019-10" db="EMBL/GenBank/DDBJ databases">
        <title>Genomic analysis of Raineyella sp. CBA3103.</title>
        <authorList>
            <person name="Roh S.W."/>
        </authorList>
    </citation>
    <scope>NUCLEOTIDE SEQUENCE [LARGE SCALE GENOMIC DNA]</scope>
    <source>
        <strain evidence="8 9">CBA3103</strain>
    </source>
</reference>
<evidence type="ECO:0000313" key="9">
    <source>
        <dbReference type="Proteomes" id="UP000386847"/>
    </source>
</evidence>
<keyword evidence="2 3" id="KW-0175">Coiled coil</keyword>
<feature type="transmembrane region" description="Helical" evidence="5">
    <location>
        <begin position="46"/>
        <end position="67"/>
    </location>
</feature>
<evidence type="ECO:0000259" key="7">
    <source>
        <dbReference type="Pfam" id="PF25975"/>
    </source>
</evidence>
<feature type="domain" description="CzcB-like C-terminal circularly permuted SH3-like" evidence="7">
    <location>
        <begin position="356"/>
        <end position="407"/>
    </location>
</feature>
<evidence type="ECO:0000256" key="3">
    <source>
        <dbReference type="SAM" id="Coils"/>
    </source>
</evidence>
<dbReference type="InterPro" id="IPR050465">
    <property type="entry name" value="UPF0194_transport"/>
</dbReference>
<evidence type="ECO:0000256" key="2">
    <source>
        <dbReference type="ARBA" id="ARBA00023054"/>
    </source>
</evidence>
<dbReference type="Proteomes" id="UP000386847">
    <property type="component" value="Chromosome"/>
</dbReference>
<dbReference type="PANTHER" id="PTHR32347">
    <property type="entry name" value="EFFLUX SYSTEM COMPONENT YKNX-RELATED"/>
    <property type="match status" value="1"/>
</dbReference>
<dbReference type="Gene3D" id="1.10.287.470">
    <property type="entry name" value="Helix hairpin bin"/>
    <property type="match status" value="2"/>
</dbReference>
<dbReference type="InterPro" id="IPR058647">
    <property type="entry name" value="BSH_CzcB-like"/>
</dbReference>
<organism evidence="8 9">
    <name type="scientific">Raineyella fluvialis</name>
    <dbReference type="NCBI Taxonomy" id="2662261"/>
    <lineage>
        <taxon>Bacteria</taxon>
        <taxon>Bacillati</taxon>
        <taxon>Actinomycetota</taxon>
        <taxon>Actinomycetes</taxon>
        <taxon>Propionibacteriales</taxon>
        <taxon>Propionibacteriaceae</taxon>
        <taxon>Raineyella</taxon>
    </lineage>
</organism>
<dbReference type="KEGG" id="rain:Rai3103_14295"/>
<evidence type="ECO:0000313" key="8">
    <source>
        <dbReference type="EMBL" id="QGF24606.1"/>
    </source>
</evidence>
<dbReference type="Pfam" id="PF25975">
    <property type="entry name" value="CzcB_C"/>
    <property type="match status" value="1"/>
</dbReference>
<feature type="domain" description="CzcB-like barrel-sandwich hybrid" evidence="6">
    <location>
        <begin position="107"/>
        <end position="213"/>
    </location>
</feature>
<dbReference type="SUPFAM" id="SSF111369">
    <property type="entry name" value="HlyD-like secretion proteins"/>
    <property type="match status" value="1"/>
</dbReference>
<dbReference type="Pfam" id="PF25973">
    <property type="entry name" value="BSH_CzcB"/>
    <property type="match status" value="1"/>
</dbReference>
<keyword evidence="5" id="KW-1133">Transmembrane helix</keyword>
<evidence type="ECO:0000256" key="1">
    <source>
        <dbReference type="ARBA" id="ARBA00004196"/>
    </source>
</evidence>
<keyword evidence="9" id="KW-1185">Reference proteome</keyword>
<feature type="coiled-coil region" evidence="3">
    <location>
        <begin position="170"/>
        <end position="197"/>
    </location>
</feature>
<evidence type="ECO:0000256" key="5">
    <source>
        <dbReference type="SAM" id="Phobius"/>
    </source>
</evidence>
<dbReference type="AlphaFoldDB" id="A0A5Q2FJU7"/>
<accession>A0A5Q2FJU7</accession>
<dbReference type="GO" id="GO:0030313">
    <property type="term" value="C:cell envelope"/>
    <property type="evidence" value="ECO:0007669"/>
    <property type="project" value="UniProtKB-SubCell"/>
</dbReference>
<evidence type="ECO:0000259" key="6">
    <source>
        <dbReference type="Pfam" id="PF25973"/>
    </source>
</evidence>
<keyword evidence="5" id="KW-0812">Transmembrane</keyword>
<dbReference type="EMBL" id="CP045725">
    <property type="protein sequence ID" value="QGF24606.1"/>
    <property type="molecule type" value="Genomic_DNA"/>
</dbReference>
<dbReference type="Gene3D" id="2.40.30.170">
    <property type="match status" value="1"/>
</dbReference>
<evidence type="ECO:0000256" key="4">
    <source>
        <dbReference type="SAM" id="MobiDB-lite"/>
    </source>
</evidence>
<name>A0A5Q2FJU7_9ACTN</name>
<gene>
    <name evidence="8" type="ORF">Rai3103_14295</name>
</gene>
<sequence length="451" mass="44539">MRGRIRALRRDHDGRSYAHMAEIPAEGSATTALPPRRLRQRRRRRTIAIVASAVLVVLVVVAVIALMTRNRQSAPTPSSTTYTVQRTSLSRSVTATGTFQPAQQLSVNFPASGTITEVKVAVGDKVTKGQILATEDSAALGATLQSARASVSSAQAQVNSLTSTATTAQVTAAQATLAAAQAKLTQAQSNYDGATLRSPISGIVAKVGVSKGGVATGSSGGSGGSGSASGSQGISAAAAAGLSGTSQSGTNATSATGDVVVVDTSSWQVDTSVGAADLPSLKAGQAVTLTAPDGRTTLAGSVKSVSQVADAASGSSGTSSATFPVVVDVTDTKGTQLYIGSTTTASIVVERLDNVLAVPTSAVSQVNGHPSVRVDTNGTTTDTPVSLGAVVGQETEITGGLSAGDHVLVPTTGFARSSANPSASTSAGAQRGGSGGGGVGGGFFGGNRSGR</sequence>
<dbReference type="InterPro" id="IPR058649">
    <property type="entry name" value="CzcB_C"/>
</dbReference>
<comment type="subcellular location">
    <subcellularLocation>
        <location evidence="1">Cell envelope</location>
    </subcellularLocation>
</comment>
<feature type="region of interest" description="Disordered" evidence="4">
    <location>
        <begin position="415"/>
        <end position="451"/>
    </location>
</feature>
<proteinExistence type="predicted"/>
<dbReference type="Gene3D" id="2.40.50.100">
    <property type="match status" value="2"/>
</dbReference>